<dbReference type="STRING" id="356882.A0A423X2X5"/>
<feature type="coiled-coil region" evidence="1">
    <location>
        <begin position="232"/>
        <end position="259"/>
    </location>
</feature>
<accession>A0A423X2X5</accession>
<comment type="caution">
    <text evidence="2">The sequence shown here is derived from an EMBL/GenBank/DDBJ whole genome shotgun (WGS) entry which is preliminary data.</text>
</comment>
<keyword evidence="3" id="KW-1185">Reference proteome</keyword>
<proteinExistence type="predicted"/>
<dbReference type="AlphaFoldDB" id="A0A423X2X5"/>
<dbReference type="Proteomes" id="UP000283895">
    <property type="component" value="Unassembled WGS sequence"/>
</dbReference>
<evidence type="ECO:0000256" key="1">
    <source>
        <dbReference type="SAM" id="Coils"/>
    </source>
</evidence>
<evidence type="ECO:0000313" key="2">
    <source>
        <dbReference type="EMBL" id="ROW10199.1"/>
    </source>
</evidence>
<protein>
    <submittedName>
        <fullName evidence="2">Uncharacterized protein</fullName>
    </submittedName>
</protein>
<dbReference type="EMBL" id="LKEA01000003">
    <property type="protein sequence ID" value="ROW10199.1"/>
    <property type="molecule type" value="Genomic_DNA"/>
</dbReference>
<keyword evidence="1" id="KW-0175">Coiled coil</keyword>
<gene>
    <name evidence="2" type="ORF">VMCG_01657</name>
</gene>
<reference evidence="2 3" key="1">
    <citation type="submission" date="2015-09" db="EMBL/GenBank/DDBJ databases">
        <title>Host preference determinants of Valsa canker pathogens revealed by comparative genomics.</title>
        <authorList>
            <person name="Yin Z."/>
            <person name="Huang L."/>
        </authorList>
    </citation>
    <scope>NUCLEOTIDE SEQUENCE [LARGE SCALE GENOMIC DNA]</scope>
    <source>
        <strain evidence="2 3">03-1</strain>
    </source>
</reference>
<organism evidence="2 3">
    <name type="scientific">Cytospora schulzeri</name>
    <dbReference type="NCBI Taxonomy" id="448051"/>
    <lineage>
        <taxon>Eukaryota</taxon>
        <taxon>Fungi</taxon>
        <taxon>Dikarya</taxon>
        <taxon>Ascomycota</taxon>
        <taxon>Pezizomycotina</taxon>
        <taxon>Sordariomycetes</taxon>
        <taxon>Sordariomycetidae</taxon>
        <taxon>Diaporthales</taxon>
        <taxon>Cytosporaceae</taxon>
        <taxon>Cytospora</taxon>
    </lineage>
</organism>
<sequence>MGEPEAWDYLAAYQVLRTQGADEVAKIKAACAQNHPQHKHVLQCRECYPQIINCIRSTYLEPKEGQWFTGREAFLRDLDALFAAALHYEAKLEDVDARIETEKRDWYFEQVKASPSIPKTLEELLDRKDLVAKVGSQDVAFEDLVKDMRAALNGGADPQTAQEALARLMAVKTPEDRLPTYKETFFQGRPDEPITGKTQSYLEKLQSGATIKEVATKVTSDAAASVAAPDQKEKYQKRIEELQRAKAAYELQKSKKASQKPQPPEQTYEVPPCNVCRKEVDKEDFIGCPYCTILLDAGIRPTTTVWCSQTCSGHEGQGFDAHADESHGCAGGEYCVQLLEDDIDMDLDSADDLMCRECTDRLKRETVFCSLRCADLNFQRHREDVHIQERLKRDMDVDRDLDDLVFDDADKSRYHARDIRLHMAAIGELMRDLKQRTGMNP</sequence>
<dbReference type="OrthoDB" id="5234772at2759"/>
<name>A0A423X2X5_9PEZI</name>
<evidence type="ECO:0000313" key="3">
    <source>
        <dbReference type="Proteomes" id="UP000283895"/>
    </source>
</evidence>